<sequence length="116" mass="12599">PAPVLQNNQSNNTDSSTNKLEESGGAKHIDPKLIEMITSEIMELNLTTTWTDIAGLTDAKRSITEIVVWPMQRPDIFTGLRRPPKGLLLFGPPGTGKTLIGKCIASQSKATFFCVS</sequence>
<accession>A0A8S3KN00</accession>
<dbReference type="EMBL" id="CAJOBJ010385988">
    <property type="protein sequence ID" value="CAF5229004.1"/>
    <property type="molecule type" value="Genomic_DNA"/>
</dbReference>
<evidence type="ECO:0000259" key="3">
    <source>
        <dbReference type="Pfam" id="PF00004"/>
    </source>
</evidence>
<evidence type="ECO:0000256" key="1">
    <source>
        <dbReference type="ARBA" id="ARBA00006914"/>
    </source>
</evidence>
<gene>
    <name evidence="4" type="ORF">GIL414_LOCUS88460</name>
</gene>
<dbReference type="InterPro" id="IPR027417">
    <property type="entry name" value="P-loop_NTPase"/>
</dbReference>
<name>A0A8S3KN00_9BILA</name>
<reference evidence="4" key="1">
    <citation type="submission" date="2021-02" db="EMBL/GenBank/DDBJ databases">
        <authorList>
            <person name="Nowell W R."/>
        </authorList>
    </citation>
    <scope>NUCLEOTIDE SEQUENCE</scope>
</reference>
<feature type="non-terminal residue" evidence="4">
    <location>
        <position position="1"/>
    </location>
</feature>
<dbReference type="PANTHER" id="PTHR23074:SF17">
    <property type="entry name" value="FIDGETIN-LIKE PROTEIN 1"/>
    <property type="match status" value="1"/>
</dbReference>
<dbReference type="Pfam" id="PF00004">
    <property type="entry name" value="AAA"/>
    <property type="match status" value="1"/>
</dbReference>
<organism evidence="4 5">
    <name type="scientific">Rotaria magnacalcarata</name>
    <dbReference type="NCBI Taxonomy" id="392030"/>
    <lineage>
        <taxon>Eukaryota</taxon>
        <taxon>Metazoa</taxon>
        <taxon>Spiralia</taxon>
        <taxon>Gnathifera</taxon>
        <taxon>Rotifera</taxon>
        <taxon>Eurotatoria</taxon>
        <taxon>Bdelloidea</taxon>
        <taxon>Philodinida</taxon>
        <taxon>Philodinidae</taxon>
        <taxon>Rotaria</taxon>
    </lineage>
</organism>
<proteinExistence type="inferred from homology"/>
<evidence type="ECO:0000313" key="5">
    <source>
        <dbReference type="Proteomes" id="UP000681720"/>
    </source>
</evidence>
<dbReference type="InterPro" id="IPR050304">
    <property type="entry name" value="MT-severing_AAA_ATPase"/>
</dbReference>
<feature type="domain" description="ATPase AAA-type core" evidence="3">
    <location>
        <begin position="87"/>
        <end position="115"/>
    </location>
</feature>
<comment type="similarity">
    <text evidence="1">Belongs to the AAA ATPase family.</text>
</comment>
<feature type="region of interest" description="Disordered" evidence="2">
    <location>
        <begin position="1"/>
        <end position="26"/>
    </location>
</feature>
<comment type="caution">
    <text evidence="4">The sequence shown here is derived from an EMBL/GenBank/DDBJ whole genome shotgun (WGS) entry which is preliminary data.</text>
</comment>
<evidence type="ECO:0000313" key="4">
    <source>
        <dbReference type="EMBL" id="CAF5229004.1"/>
    </source>
</evidence>
<dbReference type="GO" id="GO:0016887">
    <property type="term" value="F:ATP hydrolysis activity"/>
    <property type="evidence" value="ECO:0007669"/>
    <property type="project" value="InterPro"/>
</dbReference>
<feature type="non-terminal residue" evidence="4">
    <location>
        <position position="116"/>
    </location>
</feature>
<dbReference type="Gene3D" id="3.40.50.300">
    <property type="entry name" value="P-loop containing nucleotide triphosphate hydrolases"/>
    <property type="match status" value="1"/>
</dbReference>
<dbReference type="SUPFAM" id="SSF52540">
    <property type="entry name" value="P-loop containing nucleoside triphosphate hydrolases"/>
    <property type="match status" value="1"/>
</dbReference>
<dbReference type="AlphaFoldDB" id="A0A8S3KN00"/>
<dbReference type="Proteomes" id="UP000681720">
    <property type="component" value="Unassembled WGS sequence"/>
</dbReference>
<dbReference type="PANTHER" id="PTHR23074">
    <property type="entry name" value="AAA DOMAIN-CONTAINING"/>
    <property type="match status" value="1"/>
</dbReference>
<evidence type="ECO:0000256" key="2">
    <source>
        <dbReference type="SAM" id="MobiDB-lite"/>
    </source>
</evidence>
<protein>
    <recommendedName>
        <fullName evidence="3">ATPase AAA-type core domain-containing protein</fullName>
    </recommendedName>
</protein>
<dbReference type="GO" id="GO:0005524">
    <property type="term" value="F:ATP binding"/>
    <property type="evidence" value="ECO:0007669"/>
    <property type="project" value="InterPro"/>
</dbReference>
<dbReference type="InterPro" id="IPR003959">
    <property type="entry name" value="ATPase_AAA_core"/>
</dbReference>
<feature type="compositionally biased region" description="Low complexity" evidence="2">
    <location>
        <begin position="1"/>
        <end position="18"/>
    </location>
</feature>